<evidence type="ECO:0000256" key="4">
    <source>
        <dbReference type="ARBA" id="ARBA00022695"/>
    </source>
</evidence>
<keyword evidence="4 6" id="KW-0548">Nucleotidyltransferase</keyword>
<dbReference type="GO" id="GO:0016779">
    <property type="term" value="F:nucleotidyltransferase activity"/>
    <property type="evidence" value="ECO:0007669"/>
    <property type="project" value="UniProtKB-UniRule"/>
</dbReference>
<dbReference type="GO" id="GO:0016757">
    <property type="term" value="F:glycosyltransferase activity"/>
    <property type="evidence" value="ECO:0007669"/>
    <property type="project" value="UniProtKB-UniRule"/>
</dbReference>
<proteinExistence type="inferred from homology"/>
<evidence type="ECO:0000256" key="1">
    <source>
        <dbReference type="ARBA" id="ARBA00022649"/>
    </source>
</evidence>
<name>A0A0N8KLL5_9CYAN</name>
<gene>
    <name evidence="8" type="ORF">HLUCCA11_24115</name>
</gene>
<dbReference type="Pfam" id="PF14487">
    <property type="entry name" value="DarT"/>
    <property type="match status" value="1"/>
</dbReference>
<keyword evidence="1 6" id="KW-1277">Toxin-antitoxin system</keyword>
<keyword evidence="2 6" id="KW-0328">Glycosyltransferase</keyword>
<keyword evidence="5 6" id="KW-0238">DNA-binding</keyword>
<evidence type="ECO:0000256" key="6">
    <source>
        <dbReference type="PROSITE-ProRule" id="PRU01362"/>
    </source>
</evidence>
<comment type="similarity">
    <text evidence="6">Belongs to the DarT ADP-ribosyltransferase family.</text>
</comment>
<comment type="caution">
    <text evidence="8">The sequence shown here is derived from an EMBL/GenBank/DDBJ whole genome shotgun (WGS) entry which is preliminary data.</text>
</comment>
<feature type="binding site" evidence="6">
    <location>
        <begin position="11"/>
        <end position="13"/>
    </location>
    <ligand>
        <name>NAD(+)</name>
        <dbReference type="ChEBI" id="CHEBI:57540"/>
    </ligand>
</feature>
<comment type="catalytic activity">
    <reaction evidence="6">
        <text>a thymidine in DNA + NAD(+) = an N-(ADP-alpha-D-ribosyl)-thymidine in DNA + nicotinamide + H(+)</text>
        <dbReference type="Rhea" id="RHEA:71651"/>
        <dbReference type="Rhea" id="RHEA-COMP:13556"/>
        <dbReference type="Rhea" id="RHEA-COMP:18051"/>
        <dbReference type="ChEBI" id="CHEBI:15378"/>
        <dbReference type="ChEBI" id="CHEBI:17154"/>
        <dbReference type="ChEBI" id="CHEBI:57540"/>
        <dbReference type="ChEBI" id="CHEBI:137386"/>
        <dbReference type="ChEBI" id="CHEBI:191199"/>
    </reaction>
</comment>
<dbReference type="GO" id="GO:0003677">
    <property type="term" value="F:DNA binding"/>
    <property type="evidence" value="ECO:0007669"/>
    <property type="project" value="UniProtKB-UniRule"/>
</dbReference>
<dbReference type="EMBL" id="LJZR01000114">
    <property type="protein sequence ID" value="KPQ31274.1"/>
    <property type="molecule type" value="Genomic_DNA"/>
</dbReference>
<evidence type="ECO:0000256" key="2">
    <source>
        <dbReference type="ARBA" id="ARBA00022676"/>
    </source>
</evidence>
<feature type="active site" evidence="6">
    <location>
        <position position="166"/>
    </location>
</feature>
<keyword evidence="3 6" id="KW-0808">Transferase</keyword>
<evidence type="ECO:0000313" key="8">
    <source>
        <dbReference type="EMBL" id="KPQ31274.1"/>
    </source>
</evidence>
<evidence type="ECO:0000259" key="7">
    <source>
        <dbReference type="PROSITE" id="PS52018"/>
    </source>
</evidence>
<organism evidence="8 9">
    <name type="scientific">Phormidesmis priestleyi Ana</name>
    <dbReference type="NCBI Taxonomy" id="1666911"/>
    <lineage>
        <taxon>Bacteria</taxon>
        <taxon>Bacillati</taxon>
        <taxon>Cyanobacteriota</taxon>
        <taxon>Cyanophyceae</taxon>
        <taxon>Leptolyngbyales</taxon>
        <taxon>Leptolyngbyaceae</taxon>
        <taxon>Phormidesmis</taxon>
    </lineage>
</organism>
<feature type="domain" description="DarT" evidence="7">
    <location>
        <begin position="7"/>
        <end position="183"/>
    </location>
</feature>
<evidence type="ECO:0000256" key="5">
    <source>
        <dbReference type="ARBA" id="ARBA00023125"/>
    </source>
</evidence>
<comment type="caution">
    <text evidence="6">Lacks conserved residue(s) required for the propagation of feature annotation.</text>
</comment>
<dbReference type="InterPro" id="IPR029494">
    <property type="entry name" value="DarT"/>
</dbReference>
<feature type="active site" description="Proton acceptor" evidence="6">
    <location>
        <position position="52"/>
    </location>
</feature>
<reference evidence="8 9" key="1">
    <citation type="submission" date="2015-09" db="EMBL/GenBank/DDBJ databases">
        <title>Identification and resolution of microdiversity through metagenomic sequencing of parallel consortia.</title>
        <authorList>
            <person name="Nelson W.C."/>
            <person name="Romine M.F."/>
            <person name="Lindemann S.R."/>
        </authorList>
    </citation>
    <scope>NUCLEOTIDE SEQUENCE [LARGE SCALE GENOMIC DNA]</scope>
    <source>
        <strain evidence="8">Ana</strain>
    </source>
</reference>
<sequence>MTVPAQPKIYHIVHVDRLPSIIADNHLWCDAQIAVQVPTGTTIGMGKIKQRRLRELTLNSHPELHVGDCVPFYFCPRSIMLYLIHRANNPELDYRGGQEPIVHLQADLHNCIAWADLNKRRWAFTLSNAGAYYFEDRCNLSQLDEIDWKAVQATNWQTCQEGKQAEFLLEHSFPCNRAHRRTL</sequence>
<protein>
    <recommendedName>
        <fullName evidence="7">DarT domain-containing protein</fullName>
    </recommendedName>
</protein>
<dbReference type="PATRIC" id="fig|1666911.3.peg.1559"/>
<dbReference type="STRING" id="1666911.HLUCCA11_24115"/>
<evidence type="ECO:0000256" key="3">
    <source>
        <dbReference type="ARBA" id="ARBA00022679"/>
    </source>
</evidence>
<evidence type="ECO:0000313" key="9">
    <source>
        <dbReference type="Proteomes" id="UP000050465"/>
    </source>
</evidence>
<accession>A0A0N8KLL5</accession>
<dbReference type="PROSITE" id="PS52018">
    <property type="entry name" value="DART"/>
    <property type="match status" value="1"/>
</dbReference>
<dbReference type="AlphaFoldDB" id="A0A0N8KLL5"/>
<feature type="binding site" evidence="6">
    <location>
        <position position="52"/>
    </location>
    <ligand>
        <name>NAD(+)</name>
        <dbReference type="ChEBI" id="CHEBI:57540"/>
    </ligand>
</feature>
<dbReference type="Proteomes" id="UP000050465">
    <property type="component" value="Unassembled WGS sequence"/>
</dbReference>